<feature type="compositionally biased region" description="Low complexity" evidence="2">
    <location>
        <begin position="755"/>
        <end position="766"/>
    </location>
</feature>
<protein>
    <recommendedName>
        <fullName evidence="3">EGF-like domain-containing protein</fullName>
    </recommendedName>
</protein>
<feature type="domain" description="EGF-like" evidence="3">
    <location>
        <begin position="405"/>
        <end position="436"/>
    </location>
</feature>
<sequence length="795" mass="87355">QFKNLMAASSYLTPTPWSMDDSKYIKMDGASCIKMDKLNATAEYHNTQLRENTVYTNAPPDLDNEPDGAAAGTEPPNNYEKLQLYENTRDTCRRTGWFGPDCVYRCHCAYDTACDQICGRCTFGGCVKGFVGPACQYNDLAYNQTTSSKYRLLHGDAGDAIDANRATCFVTARAENSTWSVKLKEASWVNTVSVFVVTSSARADQLEVSLHNDDDDIHVVATPQVTKPNATRRNIALRKNATQGEQTRGIAVASRAVDGNTDGDFAQRSCTHTEDMHDSRILGWFRVNVTYDNGSTEQVYRYSGRTPPPFTDIHMQKPTVGTELTVWHYKPDRILALCEVEVYGDCLDGYFGWLCAAECRCENPDEICDKVWGTCPVSSCLTGWRGDGCQLECLNGTYGYKCQFNCSATCRDHVCHHVTGECTDGCAPEWEGDLCKEMCQPTVFGQNCSEACPPNCLDTRCHNVTGLCKEGCESGWMGDNCTEPCGRGFHGLNCSSNCSADCANNACDATSGECTEGCVTGRTGIHCEQLIGIDQNGDKNDDLLVGSVSGILALMTISGLAVWLRSSQPFAVRIDSDGYGIVDVTEDGAYYTERVAFRRNLPPPPLERNLDTTASSAKEERKSPTPHRSVPRQREEKNEDASDQMAEFHLDDFLQAWQLDTAVEQAMRREKFVTKAALLGMTEEDIDSLGLRRGDRAAVWAAAFGLQRNRGGGPLLVQRTPSMKQELGRPHLDSPHQLLHDVGGFDRDDGDTESDSSVSTSPSVDGAGYIRMDKHTAAGREGSPTTLRKHDSPKS</sequence>
<evidence type="ECO:0000256" key="1">
    <source>
        <dbReference type="ARBA" id="ARBA00022536"/>
    </source>
</evidence>
<name>A0ABD0KCM3_9CAEN</name>
<proteinExistence type="predicted"/>
<accession>A0ABD0KCM3</accession>
<dbReference type="AlphaFoldDB" id="A0ABD0KCM3"/>
<evidence type="ECO:0000313" key="5">
    <source>
        <dbReference type="Proteomes" id="UP001519460"/>
    </source>
</evidence>
<dbReference type="PANTHER" id="PTHR24043:SF8">
    <property type="entry name" value="EGF-LIKE DOMAIN-CONTAINING PROTEIN"/>
    <property type="match status" value="1"/>
</dbReference>
<dbReference type="InterPro" id="IPR008979">
    <property type="entry name" value="Galactose-bd-like_sf"/>
</dbReference>
<dbReference type="Proteomes" id="UP001519460">
    <property type="component" value="Unassembled WGS sequence"/>
</dbReference>
<feature type="domain" description="EGF-like" evidence="3">
    <location>
        <begin position="354"/>
        <end position="390"/>
    </location>
</feature>
<feature type="region of interest" description="Disordered" evidence="2">
    <location>
        <begin position="50"/>
        <end position="76"/>
    </location>
</feature>
<feature type="non-terminal residue" evidence="4">
    <location>
        <position position="795"/>
    </location>
</feature>
<dbReference type="InterPro" id="IPR042635">
    <property type="entry name" value="MEGF10/SREC1/2-like"/>
</dbReference>
<feature type="non-terminal residue" evidence="4">
    <location>
        <position position="1"/>
    </location>
</feature>
<feature type="compositionally biased region" description="Basic and acidic residues" evidence="2">
    <location>
        <begin position="632"/>
        <end position="642"/>
    </location>
</feature>
<feature type="region of interest" description="Disordered" evidence="2">
    <location>
        <begin position="601"/>
        <end position="642"/>
    </location>
</feature>
<reference evidence="4 5" key="1">
    <citation type="journal article" date="2023" name="Sci. Data">
        <title>Genome assembly of the Korean intertidal mud-creeper Batillaria attramentaria.</title>
        <authorList>
            <person name="Patra A.K."/>
            <person name="Ho P.T."/>
            <person name="Jun S."/>
            <person name="Lee S.J."/>
            <person name="Kim Y."/>
            <person name="Won Y.J."/>
        </authorList>
    </citation>
    <scope>NUCLEOTIDE SEQUENCE [LARGE SCALE GENOMIC DNA]</scope>
    <source>
        <strain evidence="4">Wonlab-2016</strain>
    </source>
</reference>
<feature type="domain" description="EGF-like" evidence="3">
    <location>
        <begin position="497"/>
        <end position="528"/>
    </location>
</feature>
<comment type="caution">
    <text evidence="4">The sequence shown here is derived from an EMBL/GenBank/DDBJ whole genome shotgun (WGS) entry which is preliminary data.</text>
</comment>
<dbReference type="Gene3D" id="2.170.300.10">
    <property type="entry name" value="Tie2 ligand-binding domain superfamily"/>
    <property type="match status" value="1"/>
</dbReference>
<dbReference type="SUPFAM" id="SSF49785">
    <property type="entry name" value="Galactose-binding domain-like"/>
    <property type="match status" value="1"/>
</dbReference>
<feature type="region of interest" description="Disordered" evidence="2">
    <location>
        <begin position="726"/>
        <end position="795"/>
    </location>
</feature>
<evidence type="ECO:0000313" key="4">
    <source>
        <dbReference type="EMBL" id="KAK7484716.1"/>
    </source>
</evidence>
<dbReference type="InterPro" id="IPR000742">
    <property type="entry name" value="EGF"/>
</dbReference>
<gene>
    <name evidence="4" type="ORF">BaRGS_00024001</name>
</gene>
<dbReference type="PANTHER" id="PTHR24043">
    <property type="entry name" value="SCAVENGER RECEPTOR CLASS F"/>
    <property type="match status" value="1"/>
</dbReference>
<keyword evidence="5" id="KW-1185">Reference proteome</keyword>
<feature type="domain" description="EGF-like" evidence="3">
    <location>
        <begin position="447"/>
        <end position="482"/>
    </location>
</feature>
<evidence type="ECO:0000259" key="3">
    <source>
        <dbReference type="SMART" id="SM00181"/>
    </source>
</evidence>
<dbReference type="EMBL" id="JACVVK020000205">
    <property type="protein sequence ID" value="KAK7484716.1"/>
    <property type="molecule type" value="Genomic_DNA"/>
</dbReference>
<evidence type="ECO:0000256" key="2">
    <source>
        <dbReference type="SAM" id="MobiDB-lite"/>
    </source>
</evidence>
<keyword evidence="1" id="KW-0245">EGF-like domain</keyword>
<dbReference type="Gene3D" id="2.60.120.260">
    <property type="entry name" value="Galactose-binding domain-like"/>
    <property type="match status" value="2"/>
</dbReference>
<dbReference type="SMART" id="SM00181">
    <property type="entry name" value="EGF"/>
    <property type="match status" value="4"/>
</dbReference>
<organism evidence="4 5">
    <name type="scientific">Batillaria attramentaria</name>
    <dbReference type="NCBI Taxonomy" id="370345"/>
    <lineage>
        <taxon>Eukaryota</taxon>
        <taxon>Metazoa</taxon>
        <taxon>Spiralia</taxon>
        <taxon>Lophotrochozoa</taxon>
        <taxon>Mollusca</taxon>
        <taxon>Gastropoda</taxon>
        <taxon>Caenogastropoda</taxon>
        <taxon>Sorbeoconcha</taxon>
        <taxon>Cerithioidea</taxon>
        <taxon>Batillariidae</taxon>
        <taxon>Batillaria</taxon>
    </lineage>
</organism>